<dbReference type="EMBL" id="MN740232">
    <property type="protein sequence ID" value="QHT94802.1"/>
    <property type="molecule type" value="Genomic_DNA"/>
</dbReference>
<accession>A0A6C0IP78</accession>
<organism evidence="1">
    <name type="scientific">viral metagenome</name>
    <dbReference type="NCBI Taxonomy" id="1070528"/>
    <lineage>
        <taxon>unclassified sequences</taxon>
        <taxon>metagenomes</taxon>
        <taxon>organismal metagenomes</taxon>
    </lineage>
</organism>
<dbReference type="AlphaFoldDB" id="A0A6C0IP78"/>
<protein>
    <submittedName>
        <fullName evidence="1">Uncharacterized protein</fullName>
    </submittedName>
</protein>
<evidence type="ECO:0000313" key="1">
    <source>
        <dbReference type="EMBL" id="QHT94802.1"/>
    </source>
</evidence>
<reference evidence="1" key="1">
    <citation type="journal article" date="2020" name="Nature">
        <title>Giant virus diversity and host interactions through global metagenomics.</title>
        <authorList>
            <person name="Schulz F."/>
            <person name="Roux S."/>
            <person name="Paez-Espino D."/>
            <person name="Jungbluth S."/>
            <person name="Walsh D.A."/>
            <person name="Denef V.J."/>
            <person name="McMahon K.D."/>
            <person name="Konstantinidis K.T."/>
            <person name="Eloe-Fadrosh E.A."/>
            <person name="Kyrpides N.C."/>
            <person name="Woyke T."/>
        </authorList>
    </citation>
    <scope>NUCLEOTIDE SEQUENCE</scope>
    <source>
        <strain evidence="1">GVMAG-M-3300024261-37</strain>
    </source>
</reference>
<name>A0A6C0IP78_9ZZZZ</name>
<proteinExistence type="predicted"/>
<sequence>MSSNNQSDNKYEDDVCYDAGEECSSGRAQSRSWHVRACRGPKNWRTEACDRETLYGPANFNGKPRPLENRRYKSKWAERKARRIEKPIPKNFYGYKKVEVELNWNKSIVANGVSWWRHPVNNASVYQDYEPKPITTWKWETDTP</sequence>